<dbReference type="CDD" id="cd06225">
    <property type="entry name" value="HAMP"/>
    <property type="match status" value="1"/>
</dbReference>
<keyword evidence="1" id="KW-1133">Transmembrane helix</keyword>
<evidence type="ECO:0000259" key="2">
    <source>
        <dbReference type="PROSITE" id="PS50125"/>
    </source>
</evidence>
<dbReference type="GO" id="GO:0035556">
    <property type="term" value="P:intracellular signal transduction"/>
    <property type="evidence" value="ECO:0007669"/>
    <property type="project" value="InterPro"/>
</dbReference>
<dbReference type="GO" id="GO:0016020">
    <property type="term" value="C:membrane"/>
    <property type="evidence" value="ECO:0007669"/>
    <property type="project" value="InterPro"/>
</dbReference>
<dbReference type="CDD" id="cd18774">
    <property type="entry name" value="PDC2_HK_sensor"/>
    <property type="match status" value="1"/>
</dbReference>
<organism evidence="4 5">
    <name type="scientific">Leptospira interrogans serogroup Icterohaemorrhagiae serovar copenhageni (strain Fiocruz L1-130)</name>
    <dbReference type="NCBI Taxonomy" id="267671"/>
    <lineage>
        <taxon>Bacteria</taxon>
        <taxon>Pseudomonadati</taxon>
        <taxon>Spirochaetota</taxon>
        <taxon>Spirochaetia</taxon>
        <taxon>Leptospirales</taxon>
        <taxon>Leptospiraceae</taxon>
        <taxon>Leptospira</taxon>
    </lineage>
</organism>
<dbReference type="SUPFAM" id="SSF158472">
    <property type="entry name" value="HAMP domain-like"/>
    <property type="match status" value="1"/>
</dbReference>
<feature type="domain" description="HAMP" evidence="3">
    <location>
        <begin position="307"/>
        <end position="359"/>
    </location>
</feature>
<dbReference type="CDD" id="cd07302">
    <property type="entry name" value="CHD"/>
    <property type="match status" value="1"/>
</dbReference>
<dbReference type="Gene3D" id="3.30.450.20">
    <property type="entry name" value="PAS domain"/>
    <property type="match status" value="1"/>
</dbReference>
<evidence type="ECO:0000313" key="4">
    <source>
        <dbReference type="EMBL" id="AAS69514.1"/>
    </source>
</evidence>
<dbReference type="Pfam" id="PF00672">
    <property type="entry name" value="HAMP"/>
    <property type="match status" value="1"/>
</dbReference>
<dbReference type="InterPro" id="IPR001054">
    <property type="entry name" value="A/G_cyclase"/>
</dbReference>
<dbReference type="InterPro" id="IPR050697">
    <property type="entry name" value="Adenylyl/Guanylyl_Cyclase_3/4"/>
</dbReference>
<dbReference type="Pfam" id="PF00211">
    <property type="entry name" value="Guanylate_cyc"/>
    <property type="match status" value="1"/>
</dbReference>
<name>Q72TW4_LEPIC</name>
<protein>
    <submittedName>
        <fullName evidence="4">Adenylate/guanylate cyclase</fullName>
    </submittedName>
</protein>
<keyword evidence="1" id="KW-0812">Transmembrane</keyword>
<dbReference type="SMART" id="SM00304">
    <property type="entry name" value="HAMP"/>
    <property type="match status" value="1"/>
</dbReference>
<accession>Q72TW4</accession>
<evidence type="ECO:0000259" key="3">
    <source>
        <dbReference type="PROSITE" id="PS50885"/>
    </source>
</evidence>
<feature type="domain" description="Guanylate cyclase" evidence="2">
    <location>
        <begin position="391"/>
        <end position="447"/>
    </location>
</feature>
<dbReference type="SUPFAM" id="SSF55073">
    <property type="entry name" value="Nucleotide cyclase"/>
    <property type="match status" value="1"/>
</dbReference>
<keyword evidence="1" id="KW-0472">Membrane</keyword>
<evidence type="ECO:0000313" key="5">
    <source>
        <dbReference type="Proteomes" id="UP000007037"/>
    </source>
</evidence>
<dbReference type="EMBL" id="AE016823">
    <property type="protein sequence ID" value="AAS69514.1"/>
    <property type="molecule type" value="Genomic_DNA"/>
</dbReference>
<dbReference type="HOGENOM" id="CLU_016487_0_0_12"/>
<feature type="transmembrane region" description="Helical" evidence="1">
    <location>
        <begin position="16"/>
        <end position="39"/>
    </location>
</feature>
<dbReference type="PANTHER" id="PTHR43081:SF1">
    <property type="entry name" value="ADENYLATE CYCLASE, TERMINAL-DIFFERENTIATION SPECIFIC"/>
    <property type="match status" value="1"/>
</dbReference>
<dbReference type="InterPro" id="IPR029787">
    <property type="entry name" value="Nucleotide_cyclase"/>
</dbReference>
<feature type="transmembrane region" description="Helical" evidence="1">
    <location>
        <begin position="288"/>
        <end position="306"/>
    </location>
</feature>
<gene>
    <name evidence="4" type="ordered locus">LIC_10900</name>
</gene>
<dbReference type="Proteomes" id="UP000007037">
    <property type="component" value="Chromosome I"/>
</dbReference>
<dbReference type="PROSITE" id="PS50125">
    <property type="entry name" value="GUANYLATE_CYCLASE_2"/>
    <property type="match status" value="1"/>
</dbReference>
<sequence length="467" mass="52771">MNSLLNLYNWNIRQKLMVIISIIILISLGTIIALATYFFKSDNEIRVKENNLKLTDVISQKIRSDIASLTKRSLLLARSMADSEESSDILQNDDDIFYLKIFRKEGSDYVGVKRIIDERTLKDFKVSSDNADKIVRKYLNGQKKAQLGKPLVFNVSPDFRRPVLYLSIFVGDKNNSAILVSLVKMDSILDSFKTSGITQFFLVGNDGALIAHSDSKLILQPTDLKDEPIVKNLLESAISNGQTRYKGKDDQYYLGSFRRIGYAGLGVISSTSEKKAFEEVYNIQKRNIYLMIVVVNVSILFVFFYARRLTRPILKLVDASKQIEQGNFHIDLKPESGDEIGRLTSSFVEMGKGLSDRDKMKDAFGKFVNKDIAEMVLRGEVKLGGDKRECVILFSDIRNFTSISEKIEPELVVEFLNQYFTAMVKCINENGGSVNKYIGDAIMAVWGGIGTYEFRHGKIDFGRVGYA</sequence>
<proteinExistence type="predicted"/>
<dbReference type="InterPro" id="IPR003660">
    <property type="entry name" value="HAMP_dom"/>
</dbReference>
<dbReference type="GO" id="GO:0004016">
    <property type="term" value="F:adenylate cyclase activity"/>
    <property type="evidence" value="ECO:0007669"/>
    <property type="project" value="UniProtKB-ARBA"/>
</dbReference>
<dbReference type="PANTHER" id="PTHR43081">
    <property type="entry name" value="ADENYLATE CYCLASE, TERMINAL-DIFFERENTIATION SPECIFIC-RELATED"/>
    <property type="match status" value="1"/>
</dbReference>
<dbReference type="Gene3D" id="1.10.8.500">
    <property type="entry name" value="HAMP domain in histidine kinase"/>
    <property type="match status" value="1"/>
</dbReference>
<dbReference type="GO" id="GO:0006171">
    <property type="term" value="P:cAMP biosynthetic process"/>
    <property type="evidence" value="ECO:0007669"/>
    <property type="project" value="TreeGrafter"/>
</dbReference>
<dbReference type="KEGG" id="lic:LIC_10900"/>
<dbReference type="AlphaFoldDB" id="Q72TW4"/>
<evidence type="ECO:0000256" key="1">
    <source>
        <dbReference type="SAM" id="Phobius"/>
    </source>
</evidence>
<dbReference type="Gene3D" id="3.30.70.1230">
    <property type="entry name" value="Nucleotide cyclase"/>
    <property type="match status" value="1"/>
</dbReference>
<dbReference type="PROSITE" id="PS50885">
    <property type="entry name" value="HAMP"/>
    <property type="match status" value="1"/>
</dbReference>
<reference evidence="4 5" key="1">
    <citation type="journal article" date="2004" name="J. Bacteriol.">
        <title>Comparative genomics of two Leptospira interrogans serovars reveals novel insights into physiology and pathogenesis.</title>
        <authorList>
            <person name="Nascimento A.L."/>
            <person name="Ko A.I."/>
            <person name="Martins E.A."/>
            <person name="Monteiro-Vitorello C.B."/>
            <person name="Ho P.L."/>
            <person name="Haake D.A."/>
            <person name="Verjovski-Almeida S."/>
            <person name="Hartskeerl R.A."/>
            <person name="Marques M.V."/>
            <person name="Oliveira M.C."/>
            <person name="Menck C.F."/>
            <person name="Leite L.C."/>
            <person name="Carrer H."/>
            <person name="Coutinho L.L."/>
            <person name="Degrave W.M."/>
            <person name="Dellagostin O.A."/>
            <person name="El-Dorry H."/>
            <person name="Ferro E.S."/>
            <person name="Ferro M.I."/>
            <person name="Furlan L.R."/>
            <person name="Gamberini M."/>
            <person name="Giglioti E.A."/>
            <person name="Goes-Neto A."/>
            <person name="Goldman G.H."/>
            <person name="Goldman M.H."/>
            <person name="Harakava R."/>
            <person name="Jeronimo S.M."/>
            <person name="Junqueira-De-Azevedo I.L."/>
            <person name="Kimura E.T."/>
            <person name="Kuramae E.E."/>
            <person name="Lemos E.G."/>
            <person name="Lemos M.V."/>
            <person name="Marino C.L."/>
            <person name="Nunes L.R."/>
            <person name="De Oliveira R.C."/>
            <person name="Pereira G.G."/>
            <person name="Reis M.S."/>
            <person name="Schriefer A."/>
            <person name="Siqueira W.J."/>
            <person name="Sommer P."/>
            <person name="Tsai S.M."/>
            <person name="Simpson A.J."/>
            <person name="Ferro J.A."/>
            <person name="Camargo L.E."/>
            <person name="Kitajima J.P."/>
            <person name="Setubal J.C."/>
            <person name="Van Sluys M.A."/>
        </authorList>
    </citation>
    <scope>NUCLEOTIDE SEQUENCE [LARGE SCALE GENOMIC DNA]</scope>
    <source>
        <strain evidence="4 5">Fiocruz L1-130</strain>
    </source>
</reference>